<keyword evidence="3" id="KW-0819">tRNA processing</keyword>
<keyword evidence="2 8" id="KW-0808">Transferase</keyword>
<dbReference type="Proteomes" id="UP000529795">
    <property type="component" value="Unassembled WGS sequence"/>
</dbReference>
<evidence type="ECO:0000256" key="1">
    <source>
        <dbReference type="ARBA" id="ARBA00001946"/>
    </source>
</evidence>
<evidence type="ECO:0000313" key="11">
    <source>
        <dbReference type="EMBL" id="MBB4152766.1"/>
    </source>
</evidence>
<keyword evidence="7" id="KW-0460">Magnesium</keyword>
<dbReference type="PANTHER" id="PTHR46173:SF1">
    <property type="entry name" value="CCA TRNA NUCLEOTIDYLTRANSFERASE 1, MITOCHONDRIAL"/>
    <property type="match status" value="1"/>
</dbReference>
<dbReference type="EMBL" id="JACIEV010000002">
    <property type="protein sequence ID" value="MBB4152766.1"/>
    <property type="molecule type" value="Genomic_DNA"/>
</dbReference>
<keyword evidence="8" id="KW-0694">RNA-binding</keyword>
<dbReference type="GO" id="GO:0008033">
    <property type="term" value="P:tRNA processing"/>
    <property type="evidence" value="ECO:0007669"/>
    <property type="project" value="UniProtKB-KW"/>
</dbReference>
<dbReference type="GO" id="GO:0000049">
    <property type="term" value="F:tRNA binding"/>
    <property type="evidence" value="ECO:0007669"/>
    <property type="project" value="TreeGrafter"/>
</dbReference>
<dbReference type="Pfam" id="PF01743">
    <property type="entry name" value="PolyA_pol"/>
    <property type="match status" value="1"/>
</dbReference>
<dbReference type="Pfam" id="PF12627">
    <property type="entry name" value="PolyA_pol_RNAbd"/>
    <property type="match status" value="1"/>
</dbReference>
<organism evidence="11 12">
    <name type="scientific">Sphingomonas jinjuensis</name>
    <dbReference type="NCBI Taxonomy" id="535907"/>
    <lineage>
        <taxon>Bacteria</taxon>
        <taxon>Pseudomonadati</taxon>
        <taxon>Pseudomonadota</taxon>
        <taxon>Alphaproteobacteria</taxon>
        <taxon>Sphingomonadales</taxon>
        <taxon>Sphingomonadaceae</taxon>
        <taxon>Sphingomonas</taxon>
    </lineage>
</organism>
<dbReference type="SUPFAM" id="SSF81301">
    <property type="entry name" value="Nucleotidyltransferase"/>
    <property type="match status" value="1"/>
</dbReference>
<dbReference type="RefSeq" id="WP_183982478.1">
    <property type="nucleotide sequence ID" value="NZ_JACIEV010000002.1"/>
</dbReference>
<dbReference type="PANTHER" id="PTHR46173">
    <property type="entry name" value="CCA TRNA NUCLEOTIDYLTRANSFERASE 1, MITOCHONDRIAL"/>
    <property type="match status" value="1"/>
</dbReference>
<protein>
    <submittedName>
        <fullName evidence="11">Poly(A) polymerase</fullName>
        <ecNumber evidence="11">2.7.7.19</ecNumber>
    </submittedName>
</protein>
<dbReference type="GO" id="GO:0000166">
    <property type="term" value="F:nucleotide binding"/>
    <property type="evidence" value="ECO:0007669"/>
    <property type="project" value="UniProtKB-KW"/>
</dbReference>
<keyword evidence="12" id="KW-1185">Reference proteome</keyword>
<dbReference type="EC" id="2.7.7.19" evidence="11"/>
<feature type="domain" description="tRNA nucleotidyltransferase/poly(A) polymerase RNA and SrmB- binding" evidence="10">
    <location>
        <begin position="182"/>
        <end position="241"/>
    </location>
</feature>
<dbReference type="InterPro" id="IPR002646">
    <property type="entry name" value="PolA_pol_head_dom"/>
</dbReference>
<evidence type="ECO:0000259" key="10">
    <source>
        <dbReference type="Pfam" id="PF12627"/>
    </source>
</evidence>
<comment type="caution">
    <text evidence="11">The sequence shown here is derived from an EMBL/GenBank/DDBJ whole genome shotgun (WGS) entry which is preliminary data.</text>
</comment>
<sequence>MALTLDDAPFRHREGIDTLLAALDAGAGCARYVGGIVRDTLLGIDAADVDIATVFPPEETMRRLQAAGIRVVPTGLAHGTVTAVLPSGPIEVTTLRRDVDTDGRHAVVAFTDDWREDAARRDFTMNALYADPVSGRLFDYFGGLDDLAARRVRFIGDPYQRIAEDHLRILRFFRFHARFGDTIDADGLAACEARANDLMALSRERIASELMKLLVAPGAVPVMRLMVERGILRAVLPEIADAGPLAGLATREAAAGVRADSVRRLAALLPPAAADAVGARLKLSNADRKRLVAASLGVGDEGARGLAYRIGITSALDRLLFAGAPVDDILGWDVPRLPIGGGALVERGLSKGPAVAAALRAIEAQWIAEGFPDAARVDQIADAIVGTSIASASASSSGRA</sequence>
<keyword evidence="6" id="KW-0547">Nucleotide-binding</keyword>
<dbReference type="AlphaFoldDB" id="A0A840F8Z6"/>
<name>A0A840F8Z6_9SPHN</name>
<evidence type="ECO:0000256" key="7">
    <source>
        <dbReference type="ARBA" id="ARBA00022842"/>
    </source>
</evidence>
<accession>A0A840F8Z6</accession>
<evidence type="ECO:0000256" key="6">
    <source>
        <dbReference type="ARBA" id="ARBA00022741"/>
    </source>
</evidence>
<gene>
    <name evidence="11" type="ORF">GGQ80_000654</name>
</gene>
<dbReference type="Gene3D" id="3.30.460.10">
    <property type="entry name" value="Beta Polymerase, domain 2"/>
    <property type="match status" value="1"/>
</dbReference>
<comment type="similarity">
    <text evidence="8">Belongs to the tRNA nucleotidyltransferase/poly(A) polymerase family.</text>
</comment>
<reference evidence="11 12" key="1">
    <citation type="submission" date="2020-08" db="EMBL/GenBank/DDBJ databases">
        <title>Genomic Encyclopedia of Type Strains, Phase IV (KMG-IV): sequencing the most valuable type-strain genomes for metagenomic binning, comparative biology and taxonomic classification.</title>
        <authorList>
            <person name="Goeker M."/>
        </authorList>
    </citation>
    <scope>NUCLEOTIDE SEQUENCE [LARGE SCALE GENOMIC DNA]</scope>
    <source>
        <strain evidence="11 12">YC6723</strain>
    </source>
</reference>
<evidence type="ECO:0000256" key="8">
    <source>
        <dbReference type="RuleBase" id="RU003953"/>
    </source>
</evidence>
<keyword evidence="4 11" id="KW-0548">Nucleotidyltransferase</keyword>
<dbReference type="InterPro" id="IPR032828">
    <property type="entry name" value="PolyA_RNA-bd"/>
</dbReference>
<comment type="cofactor">
    <cofactor evidence="1">
        <name>Mg(2+)</name>
        <dbReference type="ChEBI" id="CHEBI:18420"/>
    </cofactor>
</comment>
<evidence type="ECO:0000256" key="4">
    <source>
        <dbReference type="ARBA" id="ARBA00022695"/>
    </source>
</evidence>
<evidence type="ECO:0000256" key="5">
    <source>
        <dbReference type="ARBA" id="ARBA00022723"/>
    </source>
</evidence>
<evidence type="ECO:0000259" key="9">
    <source>
        <dbReference type="Pfam" id="PF01743"/>
    </source>
</evidence>
<proteinExistence type="inferred from homology"/>
<dbReference type="GO" id="GO:0046872">
    <property type="term" value="F:metal ion binding"/>
    <property type="evidence" value="ECO:0007669"/>
    <property type="project" value="UniProtKB-KW"/>
</dbReference>
<dbReference type="GO" id="GO:1990817">
    <property type="term" value="F:poly(A) RNA polymerase activity"/>
    <property type="evidence" value="ECO:0007669"/>
    <property type="project" value="UniProtKB-EC"/>
</dbReference>
<feature type="domain" description="Poly A polymerase head" evidence="9">
    <location>
        <begin position="31"/>
        <end position="153"/>
    </location>
</feature>
<evidence type="ECO:0000256" key="2">
    <source>
        <dbReference type="ARBA" id="ARBA00022679"/>
    </source>
</evidence>
<dbReference type="CDD" id="cd05398">
    <property type="entry name" value="NT_ClassII-CCAase"/>
    <property type="match status" value="1"/>
</dbReference>
<dbReference type="InterPro" id="IPR050264">
    <property type="entry name" value="Bact_CCA-adding_enz_type3_sf"/>
</dbReference>
<dbReference type="Gene3D" id="1.10.3090.10">
    <property type="entry name" value="cca-adding enzyme, domain 2"/>
    <property type="match status" value="1"/>
</dbReference>
<evidence type="ECO:0000256" key="3">
    <source>
        <dbReference type="ARBA" id="ARBA00022694"/>
    </source>
</evidence>
<dbReference type="InterPro" id="IPR043519">
    <property type="entry name" value="NT_sf"/>
</dbReference>
<evidence type="ECO:0000313" key="12">
    <source>
        <dbReference type="Proteomes" id="UP000529795"/>
    </source>
</evidence>
<dbReference type="SUPFAM" id="SSF81891">
    <property type="entry name" value="Poly A polymerase C-terminal region-like"/>
    <property type="match status" value="1"/>
</dbReference>
<keyword evidence="5" id="KW-0479">Metal-binding</keyword>